<sequence>MKSLVTRFVKDESGATAIEYGLIAGFVSVAIIAALTLIRPQLQGVFGDIATALTTANGG</sequence>
<dbReference type="OrthoDB" id="5325135at2"/>
<dbReference type="RefSeq" id="WP_150946748.1">
    <property type="nucleotide sequence ID" value="NZ_VCMV01000029.1"/>
</dbReference>
<proteinExistence type="predicted"/>
<feature type="transmembrane region" description="Helical" evidence="1">
    <location>
        <begin position="20"/>
        <end position="38"/>
    </location>
</feature>
<organism evidence="2 3">
    <name type="scientific">Microvirga brassicacearum</name>
    <dbReference type="NCBI Taxonomy" id="2580413"/>
    <lineage>
        <taxon>Bacteria</taxon>
        <taxon>Pseudomonadati</taxon>
        <taxon>Pseudomonadota</taxon>
        <taxon>Alphaproteobacteria</taxon>
        <taxon>Hyphomicrobiales</taxon>
        <taxon>Methylobacteriaceae</taxon>
        <taxon>Microvirga</taxon>
    </lineage>
</organism>
<dbReference type="AlphaFoldDB" id="A0A5N3P7Q3"/>
<evidence type="ECO:0000313" key="2">
    <source>
        <dbReference type="EMBL" id="KAB0265757.1"/>
    </source>
</evidence>
<name>A0A5N3P7Q3_9HYPH</name>
<accession>A0A5N3P7Q3</accession>
<keyword evidence="1" id="KW-0472">Membrane</keyword>
<keyword evidence="1" id="KW-1133">Transmembrane helix</keyword>
<keyword evidence="1" id="KW-0812">Transmembrane</keyword>
<gene>
    <name evidence="2" type="ORF">FEZ63_17265</name>
</gene>
<reference evidence="2 3" key="1">
    <citation type="journal article" date="2019" name="Microorganisms">
        <title>Genome Insights into the Novel Species Microvirga brassicacearum, a Rapeseed Endophyte with Biotechnological Potential.</title>
        <authorList>
            <person name="Jimenez-Gomez A."/>
            <person name="Saati-Santamaria Z."/>
            <person name="Igual J.M."/>
            <person name="Rivas R."/>
            <person name="Mateos P.F."/>
            <person name="Garcia-Fraile P."/>
        </authorList>
    </citation>
    <scope>NUCLEOTIDE SEQUENCE [LARGE SCALE GENOMIC DNA]</scope>
    <source>
        <strain evidence="2 3">CDVBN77</strain>
    </source>
</reference>
<keyword evidence="3" id="KW-1185">Reference proteome</keyword>
<evidence type="ECO:0000256" key="1">
    <source>
        <dbReference type="SAM" id="Phobius"/>
    </source>
</evidence>
<evidence type="ECO:0000313" key="3">
    <source>
        <dbReference type="Proteomes" id="UP000325684"/>
    </source>
</evidence>
<comment type="caution">
    <text evidence="2">The sequence shown here is derived from an EMBL/GenBank/DDBJ whole genome shotgun (WGS) entry which is preliminary data.</text>
</comment>
<dbReference type="InterPro" id="IPR007047">
    <property type="entry name" value="Flp_Fap"/>
</dbReference>
<dbReference type="EMBL" id="VCMV01000029">
    <property type="protein sequence ID" value="KAB0265757.1"/>
    <property type="molecule type" value="Genomic_DNA"/>
</dbReference>
<dbReference type="Pfam" id="PF04964">
    <property type="entry name" value="Flp_Fap"/>
    <property type="match status" value="1"/>
</dbReference>
<dbReference type="Proteomes" id="UP000325684">
    <property type="component" value="Unassembled WGS sequence"/>
</dbReference>
<protein>
    <submittedName>
        <fullName evidence="2">Flp family type IVb pilin</fullName>
    </submittedName>
</protein>